<accession>A0A9P8VX79</accession>
<dbReference type="Gene3D" id="1.20.5.170">
    <property type="match status" value="1"/>
</dbReference>
<keyword evidence="8" id="KW-1185">Reference proteome</keyword>
<sequence>MCLANLEWPRELRPLQAPCAPNAPLELDDNVLEPVKDALNARNRGRKRKGDQKVSDTVVKPIDFNVQAYSKNSSRRNTLERNRIAAIRCRMRKRDEESTLSARTREMEEHNRQLSKTFNELRAECHHLKTQLLRHTDCNCALIHKYIAHEARKCVPGVQPSPSLFQLDIMPLASYQSTPNGGGASESATSITDSYGNRTPELEDDPPIWLDISSSAEAMCNMTREPMQNTIIPVPSQLMPSMPPMHGPYSPCSWVDTGPFFSTMGGNVFWGENMGF</sequence>
<keyword evidence="5" id="KW-0175">Coiled coil</keyword>
<evidence type="ECO:0000256" key="2">
    <source>
        <dbReference type="ARBA" id="ARBA00023015"/>
    </source>
</evidence>
<dbReference type="Pfam" id="PF00170">
    <property type="entry name" value="bZIP_1"/>
    <property type="match status" value="1"/>
</dbReference>
<keyword evidence="2" id="KW-0805">Transcription regulation</keyword>
<keyword evidence="3" id="KW-0804">Transcription</keyword>
<dbReference type="CDD" id="cd14687">
    <property type="entry name" value="bZIP_ATF2"/>
    <property type="match status" value="1"/>
</dbReference>
<dbReference type="EMBL" id="JAGPYM010000022">
    <property type="protein sequence ID" value="KAH6883917.1"/>
    <property type="molecule type" value="Genomic_DNA"/>
</dbReference>
<comment type="subcellular location">
    <subcellularLocation>
        <location evidence="1">Nucleus</location>
    </subcellularLocation>
</comment>
<dbReference type="PANTHER" id="PTHR19304">
    <property type="entry name" value="CYCLIC-AMP RESPONSE ELEMENT BINDING PROTEIN"/>
    <property type="match status" value="1"/>
</dbReference>
<gene>
    <name evidence="7" type="ORF">B0T10DRAFT_580003</name>
</gene>
<dbReference type="GO" id="GO:0005634">
    <property type="term" value="C:nucleus"/>
    <property type="evidence" value="ECO:0007669"/>
    <property type="project" value="UniProtKB-SubCell"/>
</dbReference>
<name>A0A9P8VX79_9HYPO</name>
<dbReference type="InterPro" id="IPR004827">
    <property type="entry name" value="bZIP"/>
</dbReference>
<feature type="coiled-coil region" evidence="5">
    <location>
        <begin position="104"/>
        <end position="131"/>
    </location>
</feature>
<proteinExistence type="predicted"/>
<protein>
    <recommendedName>
        <fullName evidence="6">BZIP domain-containing protein</fullName>
    </recommendedName>
</protein>
<evidence type="ECO:0000259" key="6">
    <source>
        <dbReference type="PROSITE" id="PS50217"/>
    </source>
</evidence>
<comment type="caution">
    <text evidence="7">The sequence shown here is derived from an EMBL/GenBank/DDBJ whole genome shotgun (WGS) entry which is preliminary data.</text>
</comment>
<evidence type="ECO:0000256" key="5">
    <source>
        <dbReference type="SAM" id="Coils"/>
    </source>
</evidence>
<evidence type="ECO:0000313" key="8">
    <source>
        <dbReference type="Proteomes" id="UP000777438"/>
    </source>
</evidence>
<evidence type="ECO:0000256" key="1">
    <source>
        <dbReference type="ARBA" id="ARBA00004123"/>
    </source>
</evidence>
<dbReference type="SMART" id="SM00338">
    <property type="entry name" value="BRLZ"/>
    <property type="match status" value="1"/>
</dbReference>
<reference evidence="7 8" key="1">
    <citation type="journal article" date="2021" name="Nat. Commun.">
        <title>Genetic determinants of endophytism in the Arabidopsis root mycobiome.</title>
        <authorList>
            <person name="Mesny F."/>
            <person name="Miyauchi S."/>
            <person name="Thiergart T."/>
            <person name="Pickel B."/>
            <person name="Atanasova L."/>
            <person name="Karlsson M."/>
            <person name="Huettel B."/>
            <person name="Barry K.W."/>
            <person name="Haridas S."/>
            <person name="Chen C."/>
            <person name="Bauer D."/>
            <person name="Andreopoulos W."/>
            <person name="Pangilinan J."/>
            <person name="LaButti K."/>
            <person name="Riley R."/>
            <person name="Lipzen A."/>
            <person name="Clum A."/>
            <person name="Drula E."/>
            <person name="Henrissat B."/>
            <person name="Kohler A."/>
            <person name="Grigoriev I.V."/>
            <person name="Martin F.M."/>
            <person name="Hacquard S."/>
        </authorList>
    </citation>
    <scope>NUCLEOTIDE SEQUENCE [LARGE SCALE GENOMIC DNA]</scope>
    <source>
        <strain evidence="7 8">MPI-CAGE-CH-0241</strain>
    </source>
</reference>
<dbReference type="SUPFAM" id="SSF57959">
    <property type="entry name" value="Leucine zipper domain"/>
    <property type="match status" value="1"/>
</dbReference>
<dbReference type="AlphaFoldDB" id="A0A9P8VX79"/>
<dbReference type="InterPro" id="IPR051027">
    <property type="entry name" value="bZIP_transcription_factors"/>
</dbReference>
<dbReference type="GO" id="GO:0003700">
    <property type="term" value="F:DNA-binding transcription factor activity"/>
    <property type="evidence" value="ECO:0007669"/>
    <property type="project" value="InterPro"/>
</dbReference>
<keyword evidence="4" id="KW-0539">Nucleus</keyword>
<dbReference type="Proteomes" id="UP000777438">
    <property type="component" value="Unassembled WGS sequence"/>
</dbReference>
<feature type="domain" description="BZIP" evidence="6">
    <location>
        <begin position="72"/>
        <end position="135"/>
    </location>
</feature>
<evidence type="ECO:0000256" key="4">
    <source>
        <dbReference type="ARBA" id="ARBA00023242"/>
    </source>
</evidence>
<dbReference type="InterPro" id="IPR046347">
    <property type="entry name" value="bZIP_sf"/>
</dbReference>
<evidence type="ECO:0000313" key="7">
    <source>
        <dbReference type="EMBL" id="KAH6883917.1"/>
    </source>
</evidence>
<evidence type="ECO:0000256" key="3">
    <source>
        <dbReference type="ARBA" id="ARBA00023163"/>
    </source>
</evidence>
<dbReference type="PROSITE" id="PS50217">
    <property type="entry name" value="BZIP"/>
    <property type="match status" value="1"/>
</dbReference>
<dbReference type="OrthoDB" id="295274at2759"/>
<organism evidence="7 8">
    <name type="scientific">Thelonectria olida</name>
    <dbReference type="NCBI Taxonomy" id="1576542"/>
    <lineage>
        <taxon>Eukaryota</taxon>
        <taxon>Fungi</taxon>
        <taxon>Dikarya</taxon>
        <taxon>Ascomycota</taxon>
        <taxon>Pezizomycotina</taxon>
        <taxon>Sordariomycetes</taxon>
        <taxon>Hypocreomycetidae</taxon>
        <taxon>Hypocreales</taxon>
        <taxon>Nectriaceae</taxon>
        <taxon>Thelonectria</taxon>
    </lineage>
</organism>